<organism evidence="7 8">
    <name type="scientific">Exophiala aquamarina CBS 119918</name>
    <dbReference type="NCBI Taxonomy" id="1182545"/>
    <lineage>
        <taxon>Eukaryota</taxon>
        <taxon>Fungi</taxon>
        <taxon>Dikarya</taxon>
        <taxon>Ascomycota</taxon>
        <taxon>Pezizomycotina</taxon>
        <taxon>Eurotiomycetes</taxon>
        <taxon>Chaetothyriomycetidae</taxon>
        <taxon>Chaetothyriales</taxon>
        <taxon>Herpotrichiellaceae</taxon>
        <taxon>Exophiala</taxon>
    </lineage>
</organism>
<dbReference type="AlphaFoldDB" id="A0A072NUF6"/>
<dbReference type="Proteomes" id="UP000027920">
    <property type="component" value="Unassembled WGS sequence"/>
</dbReference>
<dbReference type="SUPFAM" id="SSF103473">
    <property type="entry name" value="MFS general substrate transporter"/>
    <property type="match status" value="1"/>
</dbReference>
<keyword evidence="3 6" id="KW-0812">Transmembrane</keyword>
<dbReference type="GO" id="GO:0022857">
    <property type="term" value="F:transmembrane transporter activity"/>
    <property type="evidence" value="ECO:0007669"/>
    <property type="project" value="InterPro"/>
</dbReference>
<feature type="transmembrane region" description="Helical" evidence="6">
    <location>
        <begin position="374"/>
        <end position="396"/>
    </location>
</feature>
<keyword evidence="4 6" id="KW-1133">Transmembrane helix</keyword>
<evidence type="ECO:0000313" key="7">
    <source>
        <dbReference type="EMBL" id="KEF51241.1"/>
    </source>
</evidence>
<evidence type="ECO:0000256" key="4">
    <source>
        <dbReference type="ARBA" id="ARBA00022989"/>
    </source>
</evidence>
<evidence type="ECO:0000256" key="1">
    <source>
        <dbReference type="ARBA" id="ARBA00004141"/>
    </source>
</evidence>
<keyword evidence="5 6" id="KW-0472">Membrane</keyword>
<dbReference type="EMBL" id="AMGV01000026">
    <property type="protein sequence ID" value="KEF51241.1"/>
    <property type="molecule type" value="Genomic_DNA"/>
</dbReference>
<dbReference type="RefSeq" id="XP_013253831.1">
    <property type="nucleotide sequence ID" value="XM_013398377.1"/>
</dbReference>
<evidence type="ECO:0000256" key="2">
    <source>
        <dbReference type="ARBA" id="ARBA00022448"/>
    </source>
</evidence>
<feature type="transmembrane region" description="Helical" evidence="6">
    <location>
        <begin position="150"/>
        <end position="171"/>
    </location>
</feature>
<feature type="transmembrane region" description="Helical" evidence="6">
    <location>
        <begin position="180"/>
        <end position="200"/>
    </location>
</feature>
<dbReference type="FunFam" id="1.20.1250.20:FF:000013">
    <property type="entry name" value="MFS general substrate transporter"/>
    <property type="match status" value="1"/>
</dbReference>
<evidence type="ECO:0000256" key="6">
    <source>
        <dbReference type="SAM" id="Phobius"/>
    </source>
</evidence>
<feature type="transmembrane region" description="Helical" evidence="6">
    <location>
        <begin position="441"/>
        <end position="464"/>
    </location>
</feature>
<name>A0A072NUF6_9EURO</name>
<accession>A0A072NUF6</accession>
<dbReference type="InterPro" id="IPR036259">
    <property type="entry name" value="MFS_trans_sf"/>
</dbReference>
<dbReference type="FunFam" id="1.20.1250.20:FF:000018">
    <property type="entry name" value="MFS transporter permease"/>
    <property type="match status" value="1"/>
</dbReference>
<dbReference type="GeneID" id="25287638"/>
<dbReference type="InterPro" id="IPR011701">
    <property type="entry name" value="MFS"/>
</dbReference>
<dbReference type="GO" id="GO:0016020">
    <property type="term" value="C:membrane"/>
    <property type="evidence" value="ECO:0007669"/>
    <property type="project" value="UniProtKB-SubCell"/>
</dbReference>
<sequence>MALRVEKNNVVDVHHDETKAELGQSTSPIPRRRVEYDSITEKKLIRRVDLRLLPILGALYSIALIDRVNISAARVAGMDVDLGLNIGSRYTIALVVFFPPYVFLELPSNIALRKVGSANWLSFIAFSWGTVMLGQGFVKSYGALAACRAVLGAFEAGFFPGCVYLITCWYVRYEVQRRLAAFYLISALVGGFSAILAYGLMQMEGLSGIRGWQWIFIIEGILTQVVAILAWFIIVDFPDKAAKKGFLSQTDADFVEQRIEDDRRDAIPDALTWAKFFYHLKDWKLWCFSLMFMSTAMPAYALAYFGPLIILSMGHSPAITQLLSAPPVVFAVASALSVSWLSDKYKKRAPAIAFQCFLGITGLMITAYHKSNGVRYFGLFLGQAGCQGNVPSVLAYQSNNIRMQSKRAVGSALQIGFGAIGGIIASTVFRQADAPKYVPGLWVTTGLQIFILMLLSFTTVYFYIMNKKVDDGTIKHPIEGDAEFKYTL</sequence>
<feature type="transmembrane region" description="Helical" evidence="6">
    <location>
        <begin position="118"/>
        <end position="138"/>
    </location>
</feature>
<protein>
    <recommendedName>
        <fullName evidence="9">Major facilitator superfamily (MFS) profile domain-containing protein</fullName>
    </recommendedName>
</protein>
<proteinExistence type="predicted"/>
<dbReference type="PANTHER" id="PTHR43791">
    <property type="entry name" value="PERMEASE-RELATED"/>
    <property type="match status" value="1"/>
</dbReference>
<evidence type="ECO:0000256" key="5">
    <source>
        <dbReference type="ARBA" id="ARBA00023136"/>
    </source>
</evidence>
<dbReference type="Gene3D" id="1.20.1250.20">
    <property type="entry name" value="MFS general substrate transporter like domains"/>
    <property type="match status" value="2"/>
</dbReference>
<evidence type="ECO:0008006" key="9">
    <source>
        <dbReference type="Google" id="ProtNLM"/>
    </source>
</evidence>
<keyword evidence="2" id="KW-0813">Transport</keyword>
<dbReference type="Pfam" id="PF07690">
    <property type="entry name" value="MFS_1"/>
    <property type="match status" value="1"/>
</dbReference>
<dbReference type="VEuPathDB" id="FungiDB:A1O9_12744"/>
<dbReference type="HOGENOM" id="CLU_001265_0_1_1"/>
<feature type="transmembrane region" description="Helical" evidence="6">
    <location>
        <begin position="52"/>
        <end position="70"/>
    </location>
</feature>
<comment type="subcellular location">
    <subcellularLocation>
        <location evidence="1">Membrane</location>
        <topology evidence="1">Multi-pass membrane protein</topology>
    </subcellularLocation>
</comment>
<gene>
    <name evidence="7" type="ORF">A1O9_12744</name>
</gene>
<evidence type="ECO:0000256" key="3">
    <source>
        <dbReference type="ARBA" id="ARBA00022692"/>
    </source>
</evidence>
<evidence type="ECO:0000313" key="8">
    <source>
        <dbReference type="Proteomes" id="UP000027920"/>
    </source>
</evidence>
<dbReference type="PANTHER" id="PTHR43791:SF3">
    <property type="entry name" value="MAJOR FACILITATOR SUPERFAMILY (MFS) PROFILE DOMAIN-CONTAINING PROTEIN"/>
    <property type="match status" value="1"/>
</dbReference>
<feature type="transmembrane region" description="Helical" evidence="6">
    <location>
        <begin position="212"/>
        <end position="234"/>
    </location>
</feature>
<feature type="transmembrane region" description="Helical" evidence="6">
    <location>
        <begin position="322"/>
        <end position="342"/>
    </location>
</feature>
<comment type="caution">
    <text evidence="7">The sequence shown here is derived from an EMBL/GenBank/DDBJ whole genome shotgun (WGS) entry which is preliminary data.</text>
</comment>
<feature type="transmembrane region" description="Helical" evidence="6">
    <location>
        <begin position="408"/>
        <end position="429"/>
    </location>
</feature>
<feature type="transmembrane region" description="Helical" evidence="6">
    <location>
        <begin position="285"/>
        <end position="310"/>
    </location>
</feature>
<reference evidence="7 8" key="1">
    <citation type="submission" date="2013-03" db="EMBL/GenBank/DDBJ databases">
        <title>The Genome Sequence of Exophiala aquamarina CBS 119918.</title>
        <authorList>
            <consortium name="The Broad Institute Genomics Platform"/>
            <person name="Cuomo C."/>
            <person name="de Hoog S."/>
            <person name="Gorbushina A."/>
            <person name="Walker B."/>
            <person name="Young S.K."/>
            <person name="Zeng Q."/>
            <person name="Gargeya S."/>
            <person name="Fitzgerald M."/>
            <person name="Haas B."/>
            <person name="Abouelleil A."/>
            <person name="Allen A.W."/>
            <person name="Alvarado L."/>
            <person name="Arachchi H.M."/>
            <person name="Berlin A.M."/>
            <person name="Chapman S.B."/>
            <person name="Gainer-Dewar J."/>
            <person name="Goldberg J."/>
            <person name="Griggs A."/>
            <person name="Gujja S."/>
            <person name="Hansen M."/>
            <person name="Howarth C."/>
            <person name="Imamovic A."/>
            <person name="Ireland A."/>
            <person name="Larimer J."/>
            <person name="McCowan C."/>
            <person name="Murphy C."/>
            <person name="Pearson M."/>
            <person name="Poon T.W."/>
            <person name="Priest M."/>
            <person name="Roberts A."/>
            <person name="Saif S."/>
            <person name="Shea T."/>
            <person name="Sisk P."/>
            <person name="Sykes S."/>
            <person name="Wortman J."/>
            <person name="Nusbaum C."/>
            <person name="Birren B."/>
        </authorList>
    </citation>
    <scope>NUCLEOTIDE SEQUENCE [LARGE SCALE GENOMIC DNA]</scope>
    <source>
        <strain evidence="7 8">CBS 119918</strain>
    </source>
</reference>
<feature type="transmembrane region" description="Helical" evidence="6">
    <location>
        <begin position="349"/>
        <end position="368"/>
    </location>
</feature>
<dbReference type="OrthoDB" id="3639251at2759"/>
<feature type="transmembrane region" description="Helical" evidence="6">
    <location>
        <begin position="90"/>
        <end position="106"/>
    </location>
</feature>
<keyword evidence="8" id="KW-1185">Reference proteome</keyword>